<dbReference type="GO" id="GO:0003824">
    <property type="term" value="F:catalytic activity"/>
    <property type="evidence" value="ECO:0007669"/>
    <property type="project" value="InterPro"/>
</dbReference>
<dbReference type="Proteomes" id="UP000660262">
    <property type="component" value="Unassembled WGS sequence"/>
</dbReference>
<dbReference type="InterPro" id="IPR036873">
    <property type="entry name" value="Rhodanese-like_dom_sf"/>
</dbReference>
<dbReference type="SMART" id="SM00450">
    <property type="entry name" value="RHOD"/>
    <property type="match status" value="1"/>
</dbReference>
<accession>A0A830I356</accession>
<keyword evidence="4" id="KW-1185">Reference proteome</keyword>
<feature type="region of interest" description="Disordered" evidence="1">
    <location>
        <begin position="1"/>
        <end position="29"/>
    </location>
</feature>
<proteinExistence type="predicted"/>
<dbReference type="PANTHER" id="PTHR44542">
    <property type="entry name" value="THIOSULFATE SULFURTRANSFERASE 18"/>
    <property type="match status" value="1"/>
</dbReference>
<evidence type="ECO:0000256" key="1">
    <source>
        <dbReference type="SAM" id="MobiDB-lite"/>
    </source>
</evidence>
<dbReference type="PROSITE" id="PS50206">
    <property type="entry name" value="RHODANESE_3"/>
    <property type="match status" value="1"/>
</dbReference>
<evidence type="ECO:0000313" key="4">
    <source>
        <dbReference type="Proteomes" id="UP000660262"/>
    </source>
</evidence>
<dbReference type="SUPFAM" id="SSF52821">
    <property type="entry name" value="Rhodanese/Cell cycle control phosphatase"/>
    <property type="match status" value="1"/>
</dbReference>
<feature type="domain" description="Rhodanese" evidence="2">
    <location>
        <begin position="120"/>
        <end position="232"/>
    </location>
</feature>
<gene>
    <name evidence="3" type="ORF">PPROV_001117800</name>
</gene>
<dbReference type="InterPro" id="IPR044684">
    <property type="entry name" value="STR17/STR18/HARC1-like"/>
</dbReference>
<organism evidence="3 4">
    <name type="scientific">Pycnococcus provasolii</name>
    <dbReference type="NCBI Taxonomy" id="41880"/>
    <lineage>
        <taxon>Eukaryota</taxon>
        <taxon>Viridiplantae</taxon>
        <taxon>Chlorophyta</taxon>
        <taxon>Pseudoscourfieldiophyceae</taxon>
        <taxon>Pseudoscourfieldiales</taxon>
        <taxon>Pycnococcaceae</taxon>
        <taxon>Pycnococcus</taxon>
    </lineage>
</organism>
<dbReference type="Gene3D" id="3.40.250.10">
    <property type="entry name" value="Rhodanese-like domain"/>
    <property type="match status" value="1"/>
</dbReference>
<dbReference type="PANTHER" id="PTHR44542:SF14">
    <property type="entry name" value="PROTEIN HIGH ARSENIC CONTENT 1, MITOCHONDRIAL-RELATED"/>
    <property type="match status" value="1"/>
</dbReference>
<dbReference type="CDD" id="cd00158">
    <property type="entry name" value="RHOD"/>
    <property type="match status" value="1"/>
</dbReference>
<feature type="region of interest" description="Disordered" evidence="1">
    <location>
        <begin position="323"/>
        <end position="345"/>
    </location>
</feature>
<name>A0A830I356_9CHLO</name>
<dbReference type="InterPro" id="IPR001763">
    <property type="entry name" value="Rhodanese-like_dom"/>
</dbReference>
<evidence type="ECO:0000313" key="3">
    <source>
        <dbReference type="EMBL" id="GHP12450.1"/>
    </source>
</evidence>
<dbReference type="AlphaFoldDB" id="A0A830I356"/>
<dbReference type="Pfam" id="PF00581">
    <property type="entry name" value="Rhodanese"/>
    <property type="match status" value="1"/>
</dbReference>
<sequence>MMASRTTLSKARPSCGGAPLRSSSSSHGLHRRSLLAPANCYGMGSFNPFNEDAYVGGTSTEKGAKSFGIRNSNRPPTGAVDYDFPDIFAVPPEEYFQATMTKFPQDGIADVQQARCLYSVEGGYQFLDVRSTPELDDGKIPGAIHIPLVEAKKRWDSEAQGTVMIQTVNPDFINEVHKKLPDKSQGILIACSDSRDRAIQVLELLDNEGYTGIVGLQGGANTWLNTFDNKLGRRRKDGYTEVANSDGTTGIFGTRPGAGWQVEGGLFSQGGLGADATEWKDWAAETGYNWDAPSSGGAAPAAGGYGAEPAAGGYGAAPAAGGYGAEPAAAPAAAPSQGSDSYYSW</sequence>
<comment type="caution">
    <text evidence="3">The sequence shown here is derived from an EMBL/GenBank/DDBJ whole genome shotgun (WGS) entry which is preliminary data.</text>
</comment>
<dbReference type="OrthoDB" id="566238at2759"/>
<reference evidence="3" key="1">
    <citation type="submission" date="2020-10" db="EMBL/GenBank/DDBJ databases">
        <title>Unveiling of a novel bifunctional photoreceptor, Dualchrome1, isolated from a cosmopolitan green alga.</title>
        <authorList>
            <person name="Suzuki S."/>
            <person name="Kawachi M."/>
        </authorList>
    </citation>
    <scope>NUCLEOTIDE SEQUENCE</scope>
    <source>
        <strain evidence="3">NIES 2893</strain>
    </source>
</reference>
<dbReference type="EMBL" id="BNJQ01000042">
    <property type="protein sequence ID" value="GHP12450.1"/>
    <property type="molecule type" value="Genomic_DNA"/>
</dbReference>
<feature type="compositionally biased region" description="Low complexity" evidence="1">
    <location>
        <begin position="323"/>
        <end position="336"/>
    </location>
</feature>
<evidence type="ECO:0000259" key="2">
    <source>
        <dbReference type="PROSITE" id="PS50206"/>
    </source>
</evidence>
<protein>
    <recommendedName>
        <fullName evidence="2">Rhodanese domain-containing protein</fullName>
    </recommendedName>
</protein>